<protein>
    <submittedName>
        <fullName evidence="1">Uncharacterized protein</fullName>
    </submittedName>
</protein>
<dbReference type="KEGG" id="ahk:NCTC10172_01008"/>
<dbReference type="AlphaFoldDB" id="A0A449BKM8"/>
<dbReference type="STRING" id="1408416.GCA_000702765_00446"/>
<sequence>MNPNTSTFTQKFIKLPKIEDYSEKDFDKNFILDTLEEITKETLGRIVETHKQGFIDLEVSNVISLSEAFRTLYDTFAFSLVLNQNIGNIMNHLQKSFLLNYKNQPEITHTLQQVLAKLEAKLIFSKLQSQENAIFLAIENYNLFTFIYMPKAVKLVSFKKEPEALIKSLLMSKDINFFINKDQISYEIPYTLDVIKQRVSTQKMSLKNYEKPIKIDTKNFKIGLQINDLEDLKNVSNHRANFIYIEPEKAYIKYAGILEKESRIEFYKSLYEAYKDTEIILVLPKLDVLNKYHFSDQDYILDKSNFLKHYFMYIEELDAATITENPNLKISIPSLTDDFEFKELKSQVKQWLKMLKRSIPNIGFSIETDSSYDYSEYFKKFDFACIDLDRIYDEISMSDDIKLFYKDISFLNQQLKIRKKEVYLIGKDLKSYDIIRMLVKKGFKNFVINPEMYPYLEQIITEYNLSRGKFKKIK</sequence>
<name>A0A449BKM8_9MOLU</name>
<evidence type="ECO:0000313" key="2">
    <source>
        <dbReference type="Proteomes" id="UP000290909"/>
    </source>
</evidence>
<dbReference type="RefSeq" id="WP_035368638.1">
    <property type="nucleotide sequence ID" value="NZ_LR215050.1"/>
</dbReference>
<keyword evidence="2" id="KW-1185">Reference proteome</keyword>
<accession>A0A449BKM8</accession>
<dbReference type="Proteomes" id="UP000290909">
    <property type="component" value="Chromosome"/>
</dbReference>
<proteinExistence type="predicted"/>
<reference evidence="1 2" key="1">
    <citation type="submission" date="2019-01" db="EMBL/GenBank/DDBJ databases">
        <authorList>
            <consortium name="Pathogen Informatics"/>
        </authorList>
    </citation>
    <scope>NUCLEOTIDE SEQUENCE [LARGE SCALE GENOMIC DNA]</scope>
    <source>
        <strain evidence="1 2">NCTC10172</strain>
    </source>
</reference>
<dbReference type="EMBL" id="LR215050">
    <property type="protein sequence ID" value="VEU82980.1"/>
    <property type="molecule type" value="Genomic_DNA"/>
</dbReference>
<evidence type="ECO:0000313" key="1">
    <source>
        <dbReference type="EMBL" id="VEU82980.1"/>
    </source>
</evidence>
<gene>
    <name evidence="1" type="ORF">NCTC10172_01008</name>
</gene>
<organism evidence="1 2">
    <name type="scientific">Acholeplasma hippikon</name>
    <dbReference type="NCBI Taxonomy" id="264636"/>
    <lineage>
        <taxon>Bacteria</taxon>
        <taxon>Bacillati</taxon>
        <taxon>Mycoplasmatota</taxon>
        <taxon>Mollicutes</taxon>
        <taxon>Acholeplasmatales</taxon>
        <taxon>Acholeplasmataceae</taxon>
        <taxon>Acholeplasma</taxon>
    </lineage>
</organism>